<dbReference type="Gene3D" id="3.20.20.70">
    <property type="entry name" value="Aldolase class I"/>
    <property type="match status" value="1"/>
</dbReference>
<comment type="pathway">
    <text evidence="2 9 12">Pyrimidine metabolism; UMP biosynthesis via de novo pathway; UMP from orotate: step 2/2.</text>
</comment>
<dbReference type="CDD" id="cd04725">
    <property type="entry name" value="OMP_decarboxylase_like"/>
    <property type="match status" value="1"/>
</dbReference>
<dbReference type="SUPFAM" id="SSF51366">
    <property type="entry name" value="Ribulose-phoshate binding barrel"/>
    <property type="match status" value="1"/>
</dbReference>
<dbReference type="NCBIfam" id="TIGR01740">
    <property type="entry name" value="pyrF"/>
    <property type="match status" value="1"/>
</dbReference>
<dbReference type="InterPro" id="IPR018089">
    <property type="entry name" value="OMPdecase_AS"/>
</dbReference>
<dbReference type="GO" id="GO:0044205">
    <property type="term" value="P:'de novo' UMP biosynthetic process"/>
    <property type="evidence" value="ECO:0007669"/>
    <property type="project" value="UniProtKB-UniRule"/>
</dbReference>
<dbReference type="InterPro" id="IPR013785">
    <property type="entry name" value="Aldolase_TIM"/>
</dbReference>
<evidence type="ECO:0000256" key="7">
    <source>
        <dbReference type="ARBA" id="ARBA00049157"/>
    </source>
</evidence>
<evidence type="ECO:0000313" key="15">
    <source>
        <dbReference type="Proteomes" id="UP000010472"/>
    </source>
</evidence>
<dbReference type="STRING" id="1173022.Cri9333_0864"/>
<dbReference type="InterPro" id="IPR001754">
    <property type="entry name" value="OMPdeCOase_dom"/>
</dbReference>
<feature type="active site" description="For OMPdecase activity" evidence="10">
    <location>
        <position position="81"/>
    </location>
</feature>
<protein>
    <recommendedName>
        <fullName evidence="9">Orotidine 5'-phosphate decarboxylase</fullName>
        <ecNumber evidence="9">4.1.1.23</ecNumber>
    </recommendedName>
    <alternativeName>
        <fullName evidence="9">OMP decarboxylase</fullName>
        <shortName evidence="9">OMPDCase</shortName>
        <shortName evidence="9">OMPdecase</shortName>
    </alternativeName>
</protein>
<dbReference type="AlphaFoldDB" id="K9VUZ5"/>
<feature type="binding site" evidence="9 11">
    <location>
        <position position="232"/>
    </location>
    <ligand>
        <name>substrate</name>
    </ligand>
</feature>
<evidence type="ECO:0000256" key="11">
    <source>
        <dbReference type="PIRSR" id="PIRSR614732-2"/>
    </source>
</evidence>
<dbReference type="HOGENOM" id="CLU_067069_1_0_3"/>
<dbReference type="GO" id="GO:0006207">
    <property type="term" value="P:'de novo' pyrimidine nucleobase biosynthetic process"/>
    <property type="evidence" value="ECO:0007669"/>
    <property type="project" value="InterPro"/>
</dbReference>
<evidence type="ECO:0000256" key="10">
    <source>
        <dbReference type="PIRSR" id="PIRSR614732-1"/>
    </source>
</evidence>
<dbReference type="PANTHER" id="PTHR32119:SF2">
    <property type="entry name" value="OROTIDINE 5'-PHOSPHATE DECARBOXYLASE"/>
    <property type="match status" value="1"/>
</dbReference>
<comment type="subunit">
    <text evidence="3 9">Homodimer.</text>
</comment>
<evidence type="ECO:0000256" key="12">
    <source>
        <dbReference type="RuleBase" id="RU000512"/>
    </source>
</evidence>
<keyword evidence="4 9" id="KW-0210">Decarboxylase</keyword>
<dbReference type="FunFam" id="3.20.20.70:FF:000015">
    <property type="entry name" value="Orotidine 5'-phosphate decarboxylase"/>
    <property type="match status" value="1"/>
</dbReference>
<feature type="domain" description="Orotidine 5'-phosphate decarboxylase" evidence="13">
    <location>
        <begin position="22"/>
        <end position="247"/>
    </location>
</feature>
<feature type="active site" description="Proton donor" evidence="9">
    <location>
        <position position="78"/>
    </location>
</feature>
<keyword evidence="15" id="KW-1185">Reference proteome</keyword>
<dbReference type="InterPro" id="IPR014732">
    <property type="entry name" value="OMPdecase"/>
</dbReference>
<feature type="binding site" evidence="9 11">
    <location>
        <position position="211"/>
    </location>
    <ligand>
        <name>substrate</name>
    </ligand>
</feature>
<feature type="binding site" evidence="9 11">
    <location>
        <position position="28"/>
    </location>
    <ligand>
        <name>substrate</name>
    </ligand>
</feature>
<feature type="active site" description="For OMPdecase activity" evidence="10">
    <location>
        <position position="78"/>
    </location>
</feature>
<dbReference type="GO" id="GO:0005829">
    <property type="term" value="C:cytosol"/>
    <property type="evidence" value="ECO:0007669"/>
    <property type="project" value="TreeGrafter"/>
</dbReference>
<evidence type="ECO:0000256" key="2">
    <source>
        <dbReference type="ARBA" id="ARBA00004861"/>
    </source>
</evidence>
<feature type="binding site" evidence="9 11">
    <location>
        <position position="231"/>
    </location>
    <ligand>
        <name>substrate</name>
    </ligand>
</feature>
<evidence type="ECO:0000256" key="6">
    <source>
        <dbReference type="ARBA" id="ARBA00023239"/>
    </source>
</evidence>
<name>K9VUZ5_9CYAN</name>
<dbReference type="PANTHER" id="PTHR32119">
    <property type="entry name" value="OROTIDINE 5'-PHOSPHATE DECARBOXYLASE"/>
    <property type="match status" value="1"/>
</dbReference>
<dbReference type="UniPathway" id="UPA00070">
    <property type="reaction ID" value="UER00120"/>
</dbReference>
<dbReference type="SMART" id="SM00934">
    <property type="entry name" value="OMPdecase"/>
    <property type="match status" value="1"/>
</dbReference>
<dbReference type="NCBIfam" id="NF001273">
    <property type="entry name" value="PRK00230.1"/>
    <property type="match status" value="1"/>
</dbReference>
<feature type="binding site" evidence="9 11">
    <location>
        <position position="202"/>
    </location>
    <ligand>
        <name>substrate</name>
    </ligand>
</feature>
<evidence type="ECO:0000259" key="13">
    <source>
        <dbReference type="SMART" id="SM00934"/>
    </source>
</evidence>
<keyword evidence="6 9" id="KW-0456">Lyase</keyword>
<comment type="similarity">
    <text evidence="8 9">Belongs to the OMP decarboxylase family. Type 1 subfamily.</text>
</comment>
<feature type="binding site" evidence="9">
    <location>
        <begin position="76"/>
        <end position="85"/>
    </location>
    <ligand>
        <name>substrate</name>
    </ligand>
</feature>
<gene>
    <name evidence="9" type="primary">pyrF</name>
    <name evidence="14" type="ORF">Cri9333_0864</name>
</gene>
<evidence type="ECO:0000256" key="8">
    <source>
        <dbReference type="ARBA" id="ARBA00061012"/>
    </source>
</evidence>
<evidence type="ECO:0000256" key="3">
    <source>
        <dbReference type="ARBA" id="ARBA00011738"/>
    </source>
</evidence>
<dbReference type="HAMAP" id="MF_01200_B">
    <property type="entry name" value="OMPdecase_type1_B"/>
    <property type="match status" value="1"/>
</dbReference>
<comment type="function">
    <text evidence="1 9">Catalyzes the decarboxylation of orotidine 5'-monophosphate (OMP) to uridine 5'-monophosphate (UMP).</text>
</comment>
<reference evidence="14 15" key="1">
    <citation type="submission" date="2012-06" db="EMBL/GenBank/DDBJ databases">
        <title>Finished chromosome of genome of Crinalium epipsammum PCC 9333.</title>
        <authorList>
            <consortium name="US DOE Joint Genome Institute"/>
            <person name="Gugger M."/>
            <person name="Coursin T."/>
            <person name="Rippka R."/>
            <person name="Tandeau De Marsac N."/>
            <person name="Huntemann M."/>
            <person name="Wei C.-L."/>
            <person name="Han J."/>
            <person name="Detter J.C."/>
            <person name="Han C."/>
            <person name="Tapia R."/>
            <person name="Davenport K."/>
            <person name="Daligault H."/>
            <person name="Erkkila T."/>
            <person name="Gu W."/>
            <person name="Munk A.C.C."/>
            <person name="Teshima H."/>
            <person name="Xu Y."/>
            <person name="Chain P."/>
            <person name="Chen A."/>
            <person name="Krypides N."/>
            <person name="Mavromatis K."/>
            <person name="Markowitz V."/>
            <person name="Szeto E."/>
            <person name="Ivanova N."/>
            <person name="Mikhailova N."/>
            <person name="Ovchinnikova G."/>
            <person name="Pagani I."/>
            <person name="Pati A."/>
            <person name="Goodwin L."/>
            <person name="Peters L."/>
            <person name="Pitluck S."/>
            <person name="Woyke T."/>
            <person name="Kerfeld C."/>
        </authorList>
    </citation>
    <scope>NUCLEOTIDE SEQUENCE [LARGE SCALE GENOMIC DNA]</scope>
    <source>
        <strain evidence="14 15">PCC 9333</strain>
    </source>
</reference>
<keyword evidence="5 9" id="KW-0665">Pyrimidine biosynthesis</keyword>
<dbReference type="KEGG" id="cep:Cri9333_0864"/>
<comment type="catalytic activity">
    <reaction evidence="7 9 12">
        <text>orotidine 5'-phosphate + H(+) = UMP + CO2</text>
        <dbReference type="Rhea" id="RHEA:11596"/>
        <dbReference type="ChEBI" id="CHEBI:15378"/>
        <dbReference type="ChEBI" id="CHEBI:16526"/>
        <dbReference type="ChEBI" id="CHEBI:57538"/>
        <dbReference type="ChEBI" id="CHEBI:57865"/>
        <dbReference type="EC" id="4.1.1.23"/>
    </reaction>
</comment>
<dbReference type="eggNOG" id="COG0284">
    <property type="taxonomic scope" value="Bacteria"/>
</dbReference>
<organism evidence="14 15">
    <name type="scientific">Crinalium epipsammum PCC 9333</name>
    <dbReference type="NCBI Taxonomy" id="1173022"/>
    <lineage>
        <taxon>Bacteria</taxon>
        <taxon>Bacillati</taxon>
        <taxon>Cyanobacteriota</taxon>
        <taxon>Cyanophyceae</taxon>
        <taxon>Gomontiellales</taxon>
        <taxon>Gomontiellaceae</taxon>
        <taxon>Crinalium</taxon>
    </lineage>
</organism>
<evidence type="ECO:0000256" key="9">
    <source>
        <dbReference type="HAMAP-Rule" id="MF_01200"/>
    </source>
</evidence>
<sequence>MTFPPLSSLLSPPPKMTSKTDRIIVPLDVPTQEEAIAKLDQLPQVTFWKVGLELFVSSGAEILHILKQREKRIFLDLKFHDIPNTVAGACRAAGRYGVDLLTIHATGGRIALNAAMTAVNEGASQAGVSPPKVIAITLLTSLTSRDLAMDLKIPLELPEYALQMALLAKESGLDGAVCSPQEVGQLRDICGDEFLLVCPGVRPSWAEAGDQKRSLTPAEAFKAGADYLVIGRPITAAADPVAAWEKICDELAVV</sequence>
<dbReference type="EC" id="4.1.1.23" evidence="9"/>
<feature type="active site" description="For OMPdecase activity" evidence="10">
    <location>
        <position position="76"/>
    </location>
</feature>
<dbReference type="Proteomes" id="UP000010472">
    <property type="component" value="Chromosome"/>
</dbReference>
<dbReference type="GO" id="GO:0004590">
    <property type="term" value="F:orotidine-5'-phosphate decarboxylase activity"/>
    <property type="evidence" value="ECO:0007669"/>
    <property type="project" value="UniProtKB-UniRule"/>
</dbReference>
<proteinExistence type="inferred from homology"/>
<dbReference type="InterPro" id="IPR011060">
    <property type="entry name" value="RibuloseP-bd_barrel"/>
</dbReference>
<dbReference type="Pfam" id="PF00215">
    <property type="entry name" value="OMPdecase"/>
    <property type="match status" value="1"/>
</dbReference>
<dbReference type="EMBL" id="CP003620">
    <property type="protein sequence ID" value="AFZ11781.1"/>
    <property type="molecule type" value="Genomic_DNA"/>
</dbReference>
<feature type="binding site" evidence="9 11">
    <location>
        <position position="49"/>
    </location>
    <ligand>
        <name>substrate</name>
    </ligand>
</feature>
<evidence type="ECO:0000313" key="14">
    <source>
        <dbReference type="EMBL" id="AFZ11781.1"/>
    </source>
</evidence>
<dbReference type="PROSITE" id="PS00156">
    <property type="entry name" value="OMPDECASE"/>
    <property type="match status" value="1"/>
</dbReference>
<dbReference type="InterPro" id="IPR047596">
    <property type="entry name" value="OMPdecase_bac"/>
</dbReference>
<feature type="binding site" evidence="9 11">
    <location>
        <position position="140"/>
    </location>
    <ligand>
        <name>substrate</name>
    </ligand>
</feature>
<dbReference type="PATRIC" id="fig|1173022.3.peg.936"/>
<evidence type="ECO:0000256" key="4">
    <source>
        <dbReference type="ARBA" id="ARBA00022793"/>
    </source>
</evidence>
<evidence type="ECO:0000256" key="1">
    <source>
        <dbReference type="ARBA" id="ARBA00002356"/>
    </source>
</evidence>
<accession>K9VUZ5</accession>
<evidence type="ECO:0000256" key="5">
    <source>
        <dbReference type="ARBA" id="ARBA00022975"/>
    </source>
</evidence>